<keyword evidence="2" id="KW-1185">Reference proteome</keyword>
<organism evidence="1 2">
    <name type="scientific">Acidicapsa dinghuensis</name>
    <dbReference type="NCBI Taxonomy" id="2218256"/>
    <lineage>
        <taxon>Bacteria</taxon>
        <taxon>Pseudomonadati</taxon>
        <taxon>Acidobacteriota</taxon>
        <taxon>Terriglobia</taxon>
        <taxon>Terriglobales</taxon>
        <taxon>Acidobacteriaceae</taxon>
        <taxon>Acidicapsa</taxon>
    </lineage>
</organism>
<proteinExistence type="predicted"/>
<evidence type="ECO:0000313" key="1">
    <source>
        <dbReference type="EMBL" id="MFC5860713.1"/>
    </source>
</evidence>
<accession>A0ABW1ECK5</accession>
<reference evidence="2" key="1">
    <citation type="journal article" date="2019" name="Int. J. Syst. Evol. Microbiol.">
        <title>The Global Catalogue of Microorganisms (GCM) 10K type strain sequencing project: providing services to taxonomists for standard genome sequencing and annotation.</title>
        <authorList>
            <consortium name="The Broad Institute Genomics Platform"/>
            <consortium name="The Broad Institute Genome Sequencing Center for Infectious Disease"/>
            <person name="Wu L."/>
            <person name="Ma J."/>
        </authorList>
    </citation>
    <scope>NUCLEOTIDE SEQUENCE [LARGE SCALE GENOMIC DNA]</scope>
    <source>
        <strain evidence="2">JCM 4087</strain>
    </source>
</reference>
<protein>
    <submittedName>
        <fullName evidence="1">Uncharacterized protein</fullName>
    </submittedName>
</protein>
<gene>
    <name evidence="1" type="ORF">ACFPT7_00245</name>
</gene>
<dbReference type="EMBL" id="JBHSPH010000001">
    <property type="protein sequence ID" value="MFC5860713.1"/>
    <property type="molecule type" value="Genomic_DNA"/>
</dbReference>
<dbReference type="RefSeq" id="WP_263335293.1">
    <property type="nucleotide sequence ID" value="NZ_JAGSYH010000002.1"/>
</dbReference>
<sequence>MLKYVLIVTCVAIVINLALGDPLELHRIDVSGICQQVRNFGEYVARGEYQEMLSNSVKATPHRH</sequence>
<name>A0ABW1ECK5_9BACT</name>
<comment type="caution">
    <text evidence="1">The sequence shown here is derived from an EMBL/GenBank/DDBJ whole genome shotgun (WGS) entry which is preliminary data.</text>
</comment>
<dbReference type="Proteomes" id="UP001596091">
    <property type="component" value="Unassembled WGS sequence"/>
</dbReference>
<evidence type="ECO:0000313" key="2">
    <source>
        <dbReference type="Proteomes" id="UP001596091"/>
    </source>
</evidence>